<reference evidence="2 3" key="1">
    <citation type="journal article" date="2011" name="Science">
        <title>The ecoresponsive genome of Daphnia pulex.</title>
        <authorList>
            <person name="Colbourne J.K."/>
            <person name="Pfrender M.E."/>
            <person name="Gilbert D."/>
            <person name="Thomas W.K."/>
            <person name="Tucker A."/>
            <person name="Oakley T.H."/>
            <person name="Tokishita S."/>
            <person name="Aerts A."/>
            <person name="Arnold G.J."/>
            <person name="Basu M.K."/>
            <person name="Bauer D.J."/>
            <person name="Caceres C.E."/>
            <person name="Carmel L."/>
            <person name="Casola C."/>
            <person name="Choi J.H."/>
            <person name="Detter J.C."/>
            <person name="Dong Q."/>
            <person name="Dusheyko S."/>
            <person name="Eads B.D."/>
            <person name="Frohlich T."/>
            <person name="Geiler-Samerotte K.A."/>
            <person name="Gerlach D."/>
            <person name="Hatcher P."/>
            <person name="Jogdeo S."/>
            <person name="Krijgsveld J."/>
            <person name="Kriventseva E.V."/>
            <person name="Kultz D."/>
            <person name="Laforsch C."/>
            <person name="Lindquist E."/>
            <person name="Lopez J."/>
            <person name="Manak J.R."/>
            <person name="Muller J."/>
            <person name="Pangilinan J."/>
            <person name="Patwardhan R.P."/>
            <person name="Pitluck S."/>
            <person name="Pritham E.J."/>
            <person name="Rechtsteiner A."/>
            <person name="Rho M."/>
            <person name="Rogozin I.B."/>
            <person name="Sakarya O."/>
            <person name="Salamov A."/>
            <person name="Schaack S."/>
            <person name="Shapiro H."/>
            <person name="Shiga Y."/>
            <person name="Skalitzky C."/>
            <person name="Smith Z."/>
            <person name="Souvorov A."/>
            <person name="Sung W."/>
            <person name="Tang Z."/>
            <person name="Tsuchiya D."/>
            <person name="Tu H."/>
            <person name="Vos H."/>
            <person name="Wang M."/>
            <person name="Wolf Y.I."/>
            <person name="Yamagata H."/>
            <person name="Yamada T."/>
            <person name="Ye Y."/>
            <person name="Shaw J.R."/>
            <person name="Andrews J."/>
            <person name="Crease T.J."/>
            <person name="Tang H."/>
            <person name="Lucas S.M."/>
            <person name="Robertson H.M."/>
            <person name="Bork P."/>
            <person name="Koonin E.V."/>
            <person name="Zdobnov E.M."/>
            <person name="Grigoriev I.V."/>
            <person name="Lynch M."/>
            <person name="Boore J.L."/>
        </authorList>
    </citation>
    <scope>NUCLEOTIDE SEQUENCE [LARGE SCALE GENOMIC DNA]</scope>
</reference>
<dbReference type="HOGENOM" id="CLU_732083_0_0_1"/>
<keyword evidence="1" id="KW-1133">Transmembrane helix</keyword>
<name>E9H5R8_DAPPU</name>
<keyword evidence="1" id="KW-0472">Membrane</keyword>
<dbReference type="eggNOG" id="ENOG502RXVF">
    <property type="taxonomic scope" value="Eukaryota"/>
</dbReference>
<dbReference type="KEGG" id="dpx:DAPPUDRAFT_110187"/>
<organism evidence="2 3">
    <name type="scientific">Daphnia pulex</name>
    <name type="common">Water flea</name>
    <dbReference type="NCBI Taxonomy" id="6669"/>
    <lineage>
        <taxon>Eukaryota</taxon>
        <taxon>Metazoa</taxon>
        <taxon>Ecdysozoa</taxon>
        <taxon>Arthropoda</taxon>
        <taxon>Crustacea</taxon>
        <taxon>Branchiopoda</taxon>
        <taxon>Diplostraca</taxon>
        <taxon>Cladocera</taxon>
        <taxon>Anomopoda</taxon>
        <taxon>Daphniidae</taxon>
        <taxon>Daphnia</taxon>
    </lineage>
</organism>
<keyword evidence="3" id="KW-1185">Reference proteome</keyword>
<dbReference type="Proteomes" id="UP000000305">
    <property type="component" value="Unassembled WGS sequence"/>
</dbReference>
<keyword evidence="1" id="KW-0812">Transmembrane</keyword>
<evidence type="ECO:0000256" key="1">
    <source>
        <dbReference type="SAM" id="Phobius"/>
    </source>
</evidence>
<feature type="transmembrane region" description="Helical" evidence="1">
    <location>
        <begin position="19"/>
        <end position="38"/>
    </location>
</feature>
<protein>
    <submittedName>
        <fullName evidence="2">Uncharacterized protein</fullName>
    </submittedName>
</protein>
<dbReference type="OrthoDB" id="204305at2759"/>
<dbReference type="EMBL" id="GL732594">
    <property type="protein sequence ID" value="EFX73038.1"/>
    <property type="molecule type" value="Genomic_DNA"/>
</dbReference>
<evidence type="ECO:0000313" key="3">
    <source>
        <dbReference type="Proteomes" id="UP000000305"/>
    </source>
</evidence>
<proteinExistence type="predicted"/>
<accession>E9H5R8</accession>
<dbReference type="AlphaFoldDB" id="E9H5R8"/>
<gene>
    <name evidence="2" type="ORF">DAPPUDRAFT_110187</name>
</gene>
<dbReference type="InParanoid" id="E9H5R8"/>
<sequence>MALADDCYNKFRFHHLTPYLVTIVSLLLILILHQFVVINEFQIIHFKHLQGEKKLLAVSTANEFPSVGQFHSLCSRDADRRGPHQKVISYSIYGKFSQTNVANKYLKPFGNTINAIPVIYPGWIVRIYHNLTTDDVESWEILKNALDFGSHVDLCNATEIIQQQNLADIFAMTWRWLPLLDDMVDTLMSRDSDSHIIPREQDAVNEWLASDRIFHIMRDHPWRCRFIVGCCWGVKVSQDRSTIVGAARKMFSENHLHEYDYDQKLLDRLIWPIATTNMARIKPETRPQTVLITIKCLYLSRRWRTIATAAKKFLPAGRSRRREKMVSSLDGEQYRKKNFSFHARNDAAQPTSHPHQIGIFVELAMAFKKNSCANYNSM</sequence>
<dbReference type="PhylomeDB" id="E9H5R8"/>
<evidence type="ECO:0000313" key="2">
    <source>
        <dbReference type="EMBL" id="EFX73038.1"/>
    </source>
</evidence>